<dbReference type="InterPro" id="IPR001810">
    <property type="entry name" value="F-box_dom"/>
</dbReference>
<dbReference type="SUPFAM" id="SSF81383">
    <property type="entry name" value="F-box domain"/>
    <property type="match status" value="1"/>
</dbReference>
<comment type="caution">
    <text evidence="3">The sequence shown here is derived from an EMBL/GenBank/DDBJ whole genome shotgun (WGS) entry which is preliminary data.</text>
</comment>
<dbReference type="Gene3D" id="1.20.1280.50">
    <property type="match status" value="1"/>
</dbReference>
<feature type="domain" description="F-box" evidence="2">
    <location>
        <begin position="139"/>
        <end position="179"/>
    </location>
</feature>
<gene>
    <name evidence="3" type="ORF">CYY_000638</name>
</gene>
<keyword evidence="4" id="KW-1185">Reference proteome</keyword>
<evidence type="ECO:0000313" key="4">
    <source>
        <dbReference type="Proteomes" id="UP000695562"/>
    </source>
</evidence>
<dbReference type="Pfam" id="PF00646">
    <property type="entry name" value="F-box"/>
    <property type="match status" value="1"/>
</dbReference>
<proteinExistence type="predicted"/>
<name>A0A8J4Q4F0_9MYCE</name>
<sequence length="301" mass="35347">MGSSLSISKLKRRRSSSQYQYNNMYNFDNHENHEHTIVQTDTMSNNNNNSTSSNRLSPSSEREERNKAQLILYQYYEIPSKLIEFNLMNLNYCGSLTPLPSIPVDLSFYVRLLMAPTTEFHNNDSDSDNTLGDKDLLSSLLSSELQVKIVLELKFIDIINLSLINKYWYQLCKSNILWKSILKRDVRDWTNIELVKETKRALLKFNNTDIFSWKKYYCDNRRLRQCKHCKVVYRDTYNSKVSCQRHSKVRDIIDSASLHIVLPSGVYWLCCYNKSIDAPGCEMEQHQESNGFSYLKSANYW</sequence>
<feature type="compositionally biased region" description="Low complexity" evidence="1">
    <location>
        <begin position="44"/>
        <end position="59"/>
    </location>
</feature>
<dbReference type="InterPro" id="IPR036047">
    <property type="entry name" value="F-box-like_dom_sf"/>
</dbReference>
<dbReference type="AlphaFoldDB" id="A0A8J4Q4F0"/>
<evidence type="ECO:0000256" key="1">
    <source>
        <dbReference type="SAM" id="MobiDB-lite"/>
    </source>
</evidence>
<evidence type="ECO:0000313" key="3">
    <source>
        <dbReference type="EMBL" id="KAF2078087.1"/>
    </source>
</evidence>
<organism evidence="3 4">
    <name type="scientific">Polysphondylium violaceum</name>
    <dbReference type="NCBI Taxonomy" id="133409"/>
    <lineage>
        <taxon>Eukaryota</taxon>
        <taxon>Amoebozoa</taxon>
        <taxon>Evosea</taxon>
        <taxon>Eumycetozoa</taxon>
        <taxon>Dictyostelia</taxon>
        <taxon>Dictyosteliales</taxon>
        <taxon>Dictyosteliaceae</taxon>
        <taxon>Polysphondylium</taxon>
    </lineage>
</organism>
<dbReference type="Proteomes" id="UP000695562">
    <property type="component" value="Unassembled WGS sequence"/>
</dbReference>
<reference evidence="3" key="1">
    <citation type="submission" date="2020-01" db="EMBL/GenBank/DDBJ databases">
        <title>Development of genomics and gene disruption for Polysphondylium violaceum indicates a role for the polyketide synthase stlB in stalk morphogenesis.</title>
        <authorList>
            <person name="Narita B."/>
            <person name="Kawabe Y."/>
            <person name="Kin K."/>
            <person name="Saito T."/>
            <person name="Gibbs R."/>
            <person name="Kuspa A."/>
            <person name="Muzny D."/>
            <person name="Queller D."/>
            <person name="Richards S."/>
            <person name="Strassman J."/>
            <person name="Sucgang R."/>
            <person name="Worley K."/>
            <person name="Schaap P."/>
        </authorList>
    </citation>
    <scope>NUCLEOTIDE SEQUENCE</scope>
    <source>
        <strain evidence="3">QSvi11</strain>
    </source>
</reference>
<evidence type="ECO:0000259" key="2">
    <source>
        <dbReference type="Pfam" id="PF00646"/>
    </source>
</evidence>
<feature type="region of interest" description="Disordered" evidence="1">
    <location>
        <begin position="41"/>
        <end position="63"/>
    </location>
</feature>
<accession>A0A8J4Q4F0</accession>
<protein>
    <recommendedName>
        <fullName evidence="2">F-box domain-containing protein</fullName>
    </recommendedName>
</protein>
<dbReference type="OrthoDB" id="3219396at2759"/>
<dbReference type="EMBL" id="AJWJ01000012">
    <property type="protein sequence ID" value="KAF2078087.1"/>
    <property type="molecule type" value="Genomic_DNA"/>
</dbReference>